<dbReference type="Gene3D" id="1.25.10.10">
    <property type="entry name" value="Leucine-rich Repeat Variant"/>
    <property type="match status" value="1"/>
</dbReference>
<feature type="compositionally biased region" description="Low complexity" evidence="2">
    <location>
        <begin position="1174"/>
        <end position="1183"/>
    </location>
</feature>
<dbReference type="InterPro" id="IPR011989">
    <property type="entry name" value="ARM-like"/>
</dbReference>
<dbReference type="InterPro" id="IPR057860">
    <property type="entry name" value="HEAT_RRP12_N"/>
</dbReference>
<comment type="caution">
    <text evidence="5">The sequence shown here is derived from an EMBL/GenBank/DDBJ whole genome shotgun (WGS) entry which is preliminary data.</text>
</comment>
<evidence type="ECO:0000256" key="2">
    <source>
        <dbReference type="SAM" id="MobiDB-lite"/>
    </source>
</evidence>
<feature type="compositionally biased region" description="Basic and acidic residues" evidence="2">
    <location>
        <begin position="1145"/>
        <end position="1167"/>
    </location>
</feature>
<organism evidence="5 6">
    <name type="scientific">Iris pallida</name>
    <name type="common">Sweet iris</name>
    <dbReference type="NCBI Taxonomy" id="29817"/>
    <lineage>
        <taxon>Eukaryota</taxon>
        <taxon>Viridiplantae</taxon>
        <taxon>Streptophyta</taxon>
        <taxon>Embryophyta</taxon>
        <taxon>Tracheophyta</taxon>
        <taxon>Spermatophyta</taxon>
        <taxon>Magnoliopsida</taxon>
        <taxon>Liliopsida</taxon>
        <taxon>Asparagales</taxon>
        <taxon>Iridaceae</taxon>
        <taxon>Iridoideae</taxon>
        <taxon>Irideae</taxon>
        <taxon>Iris</taxon>
    </lineage>
</organism>
<dbReference type="Pfam" id="PF08161">
    <property type="entry name" value="RRP12_HEAT"/>
    <property type="match status" value="1"/>
</dbReference>
<feature type="domain" description="RRP12 HEAT" evidence="3">
    <location>
        <begin position="374"/>
        <end position="679"/>
    </location>
</feature>
<feature type="compositionally biased region" description="Low complexity" evidence="2">
    <location>
        <begin position="1"/>
        <end position="11"/>
    </location>
</feature>
<reference evidence="5" key="1">
    <citation type="journal article" date="2023" name="GigaByte">
        <title>Genome assembly of the bearded iris, Iris pallida Lam.</title>
        <authorList>
            <person name="Bruccoleri R.E."/>
            <person name="Oakeley E.J."/>
            <person name="Faust A.M.E."/>
            <person name="Altorfer M."/>
            <person name="Dessus-Babus S."/>
            <person name="Burckhardt D."/>
            <person name="Oertli M."/>
            <person name="Naumann U."/>
            <person name="Petersen F."/>
            <person name="Wong J."/>
        </authorList>
    </citation>
    <scope>NUCLEOTIDE SEQUENCE</scope>
    <source>
        <strain evidence="5">GSM-AAB239-AS_SAM_17_03QT</strain>
    </source>
</reference>
<protein>
    <submittedName>
        <fullName evidence="5">RRP12-like protein</fullName>
    </submittedName>
</protein>
<feature type="region of interest" description="Disordered" evidence="2">
    <location>
        <begin position="728"/>
        <end position="750"/>
    </location>
</feature>
<dbReference type="PANTHER" id="PTHR48412">
    <property type="entry name" value="ARM REPEAT SUPERFAMILY PROTEIN"/>
    <property type="match status" value="1"/>
</dbReference>
<keyword evidence="6" id="KW-1185">Reference proteome</keyword>
<evidence type="ECO:0000256" key="1">
    <source>
        <dbReference type="ARBA" id="ARBA00007690"/>
    </source>
</evidence>
<feature type="compositionally biased region" description="Polar residues" evidence="2">
    <location>
        <begin position="1106"/>
        <end position="1125"/>
    </location>
</feature>
<dbReference type="EMBL" id="JANAVB010001800">
    <property type="protein sequence ID" value="KAJ6852464.1"/>
    <property type="molecule type" value="Genomic_DNA"/>
</dbReference>
<dbReference type="InterPro" id="IPR012978">
    <property type="entry name" value="HEAT_RRP12"/>
</dbReference>
<name>A0AAX6II20_IRIPA</name>
<evidence type="ECO:0000259" key="4">
    <source>
        <dbReference type="Pfam" id="PF25772"/>
    </source>
</evidence>
<dbReference type="PANTHER" id="PTHR48412:SF1">
    <property type="entry name" value="ARM REPEAT SUPERFAMILY PROTEIN"/>
    <property type="match status" value="1"/>
</dbReference>
<proteinExistence type="inferred from homology"/>
<dbReference type="Pfam" id="PF25772">
    <property type="entry name" value="HEAT_RRP12_N"/>
    <property type="match status" value="1"/>
</dbReference>
<feature type="region of interest" description="Disordered" evidence="2">
    <location>
        <begin position="1"/>
        <end position="33"/>
    </location>
</feature>
<reference evidence="5" key="2">
    <citation type="submission" date="2023-04" db="EMBL/GenBank/DDBJ databases">
        <authorList>
            <person name="Bruccoleri R.E."/>
            <person name="Oakeley E.J."/>
            <person name="Faust A.-M."/>
            <person name="Dessus-Babus S."/>
            <person name="Altorfer M."/>
            <person name="Burckhardt D."/>
            <person name="Oertli M."/>
            <person name="Naumann U."/>
            <person name="Petersen F."/>
            <person name="Wong J."/>
        </authorList>
    </citation>
    <scope>NUCLEOTIDE SEQUENCE</scope>
    <source>
        <strain evidence="5">GSM-AAB239-AS_SAM_17_03QT</strain>
        <tissue evidence="5">Leaf</tissue>
    </source>
</reference>
<evidence type="ECO:0000313" key="6">
    <source>
        <dbReference type="Proteomes" id="UP001140949"/>
    </source>
</evidence>
<dbReference type="Proteomes" id="UP001140949">
    <property type="component" value="Unassembled WGS sequence"/>
</dbReference>
<dbReference type="AlphaFoldDB" id="A0AAX6II20"/>
<dbReference type="InterPro" id="IPR016024">
    <property type="entry name" value="ARM-type_fold"/>
</dbReference>
<feature type="domain" description="RRP12 N-terminal HEAT" evidence="4">
    <location>
        <begin position="25"/>
        <end position="303"/>
    </location>
</feature>
<dbReference type="SUPFAM" id="SSF48371">
    <property type="entry name" value="ARM repeat"/>
    <property type="match status" value="1"/>
</dbReference>
<gene>
    <name evidence="5" type="ORF">M6B38_255825</name>
</gene>
<feature type="compositionally biased region" description="Basic and acidic residues" evidence="2">
    <location>
        <begin position="737"/>
        <end position="750"/>
    </location>
</feature>
<sequence>MKKKTPTSAPMAEPPAEPDHEEDDTASEPILAPDSDVCEALTSRYSKSRAPQHRHLIAAAAAMRSILLEESLPLSPPAYFAAAIAAFHSHSSGDADSTAALSALISIILSAESLVLPKDKARDAAAVVAGFLKDGPLESLGLATGTVRSLVKSLGSLALRVDLEEWDAVELPLRALLAFSADKRPKVRRCAQVFVEKVFKALQSSAVIKDASKVVLSMYRKYRPIGKGLKSTEQSNASKMPSNPEQMEMVHMLYVVKVIVPYLPNKVRMKILCDVSKLLGCSFSLLTPHILGLVEMLLENSKAVLVSESENILSALTLYVCSANNNHVDTVISASTVLKNGLKRLYDTDPSLWIRFLPPIFTSIAGYLNSDANTSQHVEDILKESINTHINQSLFLHITNPLCNSGNEDTPQVIAVTSICSELYKLLGACELPSEYLTRVISVLFLKLGESSYFFMKEILLKLSQKAMDIKEESPSSKHLEACIGSAVIAMGPQKVLSVIPISLLPDKVTCSNIWMIPILKKYLIGASLQYFMEHIIPLTESVKNASKKVKKASLLKGLQSCFHSLWDLLPAFCRYPTDTTKNFEALSKLLIVSLKEDPTLLETIGKALQELVNGNRSVIRNIKDAEDCVNLPVSFISNNLIMETGSFLSHYSKETASESMKALGHSSMDLFQLLTDIFLISPPEKRTLLKGAIGCLAFVIKTENIKDIFISLLEKCEAIDDVADSINEEGQSQEGNTKEKGEQESPMEERKKMRCLVMELVSSVVEAADKDLIHIFYDFIKSSLLARDGSCENVAYYTLSRILEEHHWFLSAETDDLIELIFKIRIPADRVILENRFLCFHCLLVHILKSNDEDMETKAFLILNEIIITLKTKKESRKLAYDILLKISCSLKDSQSSDAASDLQRLLNMVMGYLSSSSPHVISGAISALSLLIHNDARFCIAVPNLIASVLTLLQNKATEVIKAALGFIKVLASSLDSNDLVKLLPDIVDGISPWSSVSKYHFRSKVGIIFEILMRKCGTDAVSIMVPKKYKSFFDNVKEGRQSKKNLKGLSSSDMPLESDFVKKRGQKRSYEDAVGEKGKHCKDTLNNLQKGKRKKLDTFTINKGTGQINDKRSTFANDNVPSNVERPLRSQLKGREKKRKRNPDEKQVVDKSITKSKVRNDTNKRNLNRASVVSKSNKSSISKKHRRKFGNKSPK</sequence>
<evidence type="ECO:0000259" key="3">
    <source>
        <dbReference type="Pfam" id="PF08161"/>
    </source>
</evidence>
<evidence type="ECO:0000313" key="5">
    <source>
        <dbReference type="EMBL" id="KAJ6852464.1"/>
    </source>
</evidence>
<comment type="similarity">
    <text evidence="1">Belongs to the RRP12 family.</text>
</comment>
<accession>A0AAX6II20</accession>
<feature type="compositionally biased region" description="Basic residues" evidence="2">
    <location>
        <begin position="1184"/>
        <end position="1198"/>
    </location>
</feature>
<feature type="region of interest" description="Disordered" evidence="2">
    <location>
        <begin position="1106"/>
        <end position="1198"/>
    </location>
</feature>